<dbReference type="Gene3D" id="3.30.70.2330">
    <property type="match status" value="1"/>
</dbReference>
<protein>
    <submittedName>
        <fullName evidence="4">HIRAN domain-containing protein</fullName>
    </submittedName>
</protein>
<organism evidence="4 5">
    <name type="scientific">Pedobacter flavus</name>
    <dbReference type="NCBI Taxonomy" id="3113906"/>
    <lineage>
        <taxon>Bacteria</taxon>
        <taxon>Pseudomonadati</taxon>
        <taxon>Bacteroidota</taxon>
        <taxon>Sphingobacteriia</taxon>
        <taxon>Sphingobacteriales</taxon>
        <taxon>Sphingobacteriaceae</taxon>
        <taxon>Pedobacter</taxon>
    </lineage>
</organism>
<feature type="domain" description="HIRAN" evidence="3">
    <location>
        <begin position="4"/>
        <end position="101"/>
    </location>
</feature>
<reference evidence="4 5" key="1">
    <citation type="submission" date="2024-01" db="EMBL/GenBank/DDBJ databases">
        <title>Pedobacter sp. nov., isolated from oil-contaminated soil.</title>
        <authorList>
            <person name="Le N.T.T."/>
        </authorList>
    </citation>
    <scope>NUCLEOTIDE SEQUENCE [LARGE SCALE GENOMIC DNA]</scope>
    <source>
        <strain evidence="4 5">VNH31</strain>
    </source>
</reference>
<keyword evidence="2" id="KW-0378">Hydrolase</keyword>
<dbReference type="Proteomes" id="UP001337681">
    <property type="component" value="Unassembled WGS sequence"/>
</dbReference>
<evidence type="ECO:0000259" key="3">
    <source>
        <dbReference type="SMART" id="SM00910"/>
    </source>
</evidence>
<keyword evidence="5" id="KW-1185">Reference proteome</keyword>
<dbReference type="SMART" id="SM00910">
    <property type="entry name" value="HIRAN"/>
    <property type="match status" value="1"/>
</dbReference>
<accession>A0ABU7GZV0</accession>
<gene>
    <name evidence="4" type="ORF">VRU49_03900</name>
</gene>
<keyword evidence="1" id="KW-0479">Metal-binding</keyword>
<dbReference type="RefSeq" id="WP_330145473.1">
    <property type="nucleotide sequence ID" value="NZ_JAZDQU010000001.1"/>
</dbReference>
<name>A0ABU7GZV0_9SPHI</name>
<evidence type="ECO:0000256" key="1">
    <source>
        <dbReference type="ARBA" id="ARBA00022723"/>
    </source>
</evidence>
<comment type="caution">
    <text evidence="4">The sequence shown here is derived from an EMBL/GenBank/DDBJ whole genome shotgun (WGS) entry which is preliminary data.</text>
</comment>
<dbReference type="EMBL" id="JAZDQU010000001">
    <property type="protein sequence ID" value="MEE1884559.1"/>
    <property type="molecule type" value="Genomic_DNA"/>
</dbReference>
<dbReference type="InterPro" id="IPR014905">
    <property type="entry name" value="HIRAN"/>
</dbReference>
<evidence type="ECO:0000256" key="2">
    <source>
        <dbReference type="ARBA" id="ARBA00022801"/>
    </source>
</evidence>
<evidence type="ECO:0000313" key="5">
    <source>
        <dbReference type="Proteomes" id="UP001337681"/>
    </source>
</evidence>
<dbReference type="Pfam" id="PF08797">
    <property type="entry name" value="HIRAN"/>
    <property type="match status" value="1"/>
</dbReference>
<evidence type="ECO:0000313" key="4">
    <source>
        <dbReference type="EMBL" id="MEE1884559.1"/>
    </source>
</evidence>
<proteinExistence type="predicted"/>
<sequence length="108" mass="12410">MKREHLAHFSIAGFTYYDGVICFNDLKIGTLLNLVLEENNPFDARAVAIYYNSYKLGFIPRTENRIFYKLLKVGFSGFEARIQYLDCSEHAEGQIGVVVHLIQMADEK</sequence>